<keyword evidence="3" id="KW-1185">Reference proteome</keyword>
<proteinExistence type="predicted"/>
<evidence type="ECO:0000313" key="1">
    <source>
        <dbReference type="EMBL" id="CAF1666952.1"/>
    </source>
</evidence>
<comment type="caution">
    <text evidence="1">The sequence shown here is derived from an EMBL/GenBank/DDBJ whole genome shotgun (WGS) entry which is preliminary data.</text>
</comment>
<accession>A0A816FXC0</accession>
<dbReference type="Proteomes" id="UP000663829">
    <property type="component" value="Unassembled WGS sequence"/>
</dbReference>
<evidence type="ECO:0000313" key="3">
    <source>
        <dbReference type="Proteomes" id="UP000663829"/>
    </source>
</evidence>
<dbReference type="OrthoDB" id="6612379at2759"/>
<dbReference type="EMBL" id="CAJNOQ010058883">
    <property type="protein sequence ID" value="CAF1666952.1"/>
    <property type="molecule type" value="Genomic_DNA"/>
</dbReference>
<evidence type="ECO:0000313" key="2">
    <source>
        <dbReference type="EMBL" id="CAF4629357.1"/>
    </source>
</evidence>
<sequence length="105" mass="12134">MFFIIKDLRESDTRLLVFGSKWGIEYLSEVDTWHMDGTSKTRPLSFRQLYIIHGYRNGYMISTVYALTSDKGGKVLASSTFSRGSDVLCQHHRRVLDKPPQYNTP</sequence>
<dbReference type="AlphaFoldDB" id="A0A816FXC0"/>
<gene>
    <name evidence="1" type="ORF">GPM918_LOCUS46181</name>
    <name evidence="2" type="ORF">SRO942_LOCUS49802</name>
</gene>
<protein>
    <submittedName>
        <fullName evidence="1">Uncharacterized protein</fullName>
    </submittedName>
</protein>
<dbReference type="EMBL" id="CAJOBC010136079">
    <property type="protein sequence ID" value="CAF4629357.1"/>
    <property type="molecule type" value="Genomic_DNA"/>
</dbReference>
<organism evidence="1 3">
    <name type="scientific">Didymodactylos carnosus</name>
    <dbReference type="NCBI Taxonomy" id="1234261"/>
    <lineage>
        <taxon>Eukaryota</taxon>
        <taxon>Metazoa</taxon>
        <taxon>Spiralia</taxon>
        <taxon>Gnathifera</taxon>
        <taxon>Rotifera</taxon>
        <taxon>Eurotatoria</taxon>
        <taxon>Bdelloidea</taxon>
        <taxon>Philodinida</taxon>
        <taxon>Philodinidae</taxon>
        <taxon>Didymodactylos</taxon>
    </lineage>
</organism>
<reference evidence="1" key="1">
    <citation type="submission" date="2021-02" db="EMBL/GenBank/DDBJ databases">
        <authorList>
            <person name="Nowell W R."/>
        </authorList>
    </citation>
    <scope>NUCLEOTIDE SEQUENCE</scope>
</reference>
<name>A0A816FXC0_9BILA</name>
<dbReference type="Proteomes" id="UP000681722">
    <property type="component" value="Unassembled WGS sequence"/>
</dbReference>